<evidence type="ECO:0000256" key="10">
    <source>
        <dbReference type="RuleBase" id="RU003662"/>
    </source>
</evidence>
<dbReference type="NCBIfam" id="TIGR00262">
    <property type="entry name" value="trpA"/>
    <property type="match status" value="1"/>
</dbReference>
<evidence type="ECO:0000313" key="12">
    <source>
        <dbReference type="Proteomes" id="UP000183997"/>
    </source>
</evidence>
<keyword evidence="7 9" id="KW-0456">Lyase</keyword>
<dbReference type="GO" id="GO:0004834">
    <property type="term" value="F:tryptophan synthase activity"/>
    <property type="evidence" value="ECO:0007669"/>
    <property type="project" value="UniProtKB-UniRule"/>
</dbReference>
<name>A0A1M6R5W0_9FIRM</name>
<evidence type="ECO:0000256" key="9">
    <source>
        <dbReference type="HAMAP-Rule" id="MF_00131"/>
    </source>
</evidence>
<feature type="active site" description="Proton acceptor" evidence="9">
    <location>
        <position position="52"/>
    </location>
</feature>
<dbReference type="AlphaFoldDB" id="A0A1M6R5W0"/>
<proteinExistence type="inferred from homology"/>
<evidence type="ECO:0000256" key="7">
    <source>
        <dbReference type="ARBA" id="ARBA00023239"/>
    </source>
</evidence>
<evidence type="ECO:0000256" key="1">
    <source>
        <dbReference type="ARBA" id="ARBA00003365"/>
    </source>
</evidence>
<dbReference type="InterPro" id="IPR011060">
    <property type="entry name" value="RibuloseP-bd_barrel"/>
</dbReference>
<dbReference type="STRING" id="1121421.SAMN02745123_01310"/>
<dbReference type="PANTHER" id="PTHR43406:SF1">
    <property type="entry name" value="TRYPTOPHAN SYNTHASE ALPHA CHAIN, CHLOROPLASTIC"/>
    <property type="match status" value="1"/>
</dbReference>
<organism evidence="11 12">
    <name type="scientific">Desulforamulus aeronauticus DSM 10349</name>
    <dbReference type="NCBI Taxonomy" id="1121421"/>
    <lineage>
        <taxon>Bacteria</taxon>
        <taxon>Bacillati</taxon>
        <taxon>Bacillota</taxon>
        <taxon>Clostridia</taxon>
        <taxon>Eubacteriales</taxon>
        <taxon>Peptococcaceae</taxon>
        <taxon>Desulforamulus</taxon>
    </lineage>
</organism>
<dbReference type="Proteomes" id="UP000183997">
    <property type="component" value="Unassembled WGS sequence"/>
</dbReference>
<keyword evidence="4 9" id="KW-0028">Amino-acid biosynthesis</keyword>
<keyword evidence="5 9" id="KW-0822">Tryptophan biosynthesis</keyword>
<evidence type="ECO:0000256" key="8">
    <source>
        <dbReference type="ARBA" id="ARBA00049047"/>
    </source>
</evidence>
<keyword evidence="6 9" id="KW-0057">Aromatic amino acid biosynthesis</keyword>
<keyword evidence="12" id="KW-1185">Reference proteome</keyword>
<accession>A0A1M6R5W0</accession>
<dbReference type="PANTHER" id="PTHR43406">
    <property type="entry name" value="TRYPTOPHAN SYNTHASE, ALPHA CHAIN"/>
    <property type="match status" value="1"/>
</dbReference>
<feature type="active site" description="Proton acceptor" evidence="9">
    <location>
        <position position="63"/>
    </location>
</feature>
<dbReference type="HAMAP" id="MF_00131">
    <property type="entry name" value="Trp_synth_alpha"/>
    <property type="match status" value="1"/>
</dbReference>
<evidence type="ECO:0000256" key="5">
    <source>
        <dbReference type="ARBA" id="ARBA00022822"/>
    </source>
</evidence>
<dbReference type="InterPro" id="IPR002028">
    <property type="entry name" value="Trp_synthase_suA"/>
</dbReference>
<evidence type="ECO:0000256" key="3">
    <source>
        <dbReference type="ARBA" id="ARBA00011270"/>
    </source>
</evidence>
<comment type="pathway">
    <text evidence="2 9">Amino-acid biosynthesis; L-tryptophan biosynthesis; L-tryptophan from chorismate: step 5/5.</text>
</comment>
<dbReference type="Gene3D" id="3.20.20.70">
    <property type="entry name" value="Aldolase class I"/>
    <property type="match status" value="1"/>
</dbReference>
<dbReference type="UniPathway" id="UPA00035">
    <property type="reaction ID" value="UER00044"/>
</dbReference>
<evidence type="ECO:0000256" key="6">
    <source>
        <dbReference type="ARBA" id="ARBA00023141"/>
    </source>
</evidence>
<gene>
    <name evidence="9" type="primary">trpA</name>
    <name evidence="11" type="ORF">SAMN02745123_01310</name>
</gene>
<dbReference type="InterPro" id="IPR013785">
    <property type="entry name" value="Aldolase_TIM"/>
</dbReference>
<dbReference type="GO" id="GO:0005829">
    <property type="term" value="C:cytosol"/>
    <property type="evidence" value="ECO:0007669"/>
    <property type="project" value="TreeGrafter"/>
</dbReference>
<comment type="similarity">
    <text evidence="9 10">Belongs to the TrpA family.</text>
</comment>
<dbReference type="SUPFAM" id="SSF51366">
    <property type="entry name" value="Ribulose-phoshate binding barrel"/>
    <property type="match status" value="1"/>
</dbReference>
<dbReference type="EMBL" id="FRAR01000010">
    <property type="protein sequence ID" value="SHK27738.1"/>
    <property type="molecule type" value="Genomic_DNA"/>
</dbReference>
<evidence type="ECO:0000256" key="2">
    <source>
        <dbReference type="ARBA" id="ARBA00004733"/>
    </source>
</evidence>
<comment type="subunit">
    <text evidence="3 9">Tetramer of two alpha and two beta chains.</text>
</comment>
<dbReference type="FunFam" id="3.20.20.70:FF:000037">
    <property type="entry name" value="Tryptophan synthase alpha chain"/>
    <property type="match status" value="1"/>
</dbReference>
<protein>
    <recommendedName>
        <fullName evidence="9">Tryptophan synthase alpha chain</fullName>
        <ecNumber evidence="9">4.2.1.20</ecNumber>
    </recommendedName>
</protein>
<dbReference type="EC" id="4.2.1.20" evidence="9"/>
<sequence>MTGIEHLYQTFTMLKKRQEKALITYLVAGDPDLKATARHIEVMAQAGADVIELGIPFSDPSADGPVIQRASARALSKGTHSANILQMVSEVRQRVTIPLIFMSYYNPILQYGLTQFCQDAAQAGVDGVIIPDLPVEEAGPLATVALSKGLAVIPLAAPTSTRQRLAKIAALAQGFIYCVTVTGITGTKQVVTGEINGLTRQIKEFTELPVVAGFGIATPEQAIAVAQHCDGVVVGSALVRLIEELGENSPQAVADLTRQLKEALTMEYIGAPG</sequence>
<dbReference type="OrthoDB" id="9804578at2"/>
<reference evidence="12" key="1">
    <citation type="submission" date="2016-11" db="EMBL/GenBank/DDBJ databases">
        <authorList>
            <person name="Varghese N."/>
            <person name="Submissions S."/>
        </authorList>
    </citation>
    <scope>NUCLEOTIDE SEQUENCE [LARGE SCALE GENOMIC DNA]</scope>
    <source>
        <strain evidence="12">DSM 10349</strain>
    </source>
</reference>
<dbReference type="CDD" id="cd04724">
    <property type="entry name" value="Tryptophan_synthase_alpha"/>
    <property type="match status" value="1"/>
</dbReference>
<comment type="function">
    <text evidence="1 9">The alpha subunit is responsible for the aldol cleavage of indoleglycerol phosphate to indole and glyceraldehyde 3-phosphate.</text>
</comment>
<dbReference type="Pfam" id="PF00290">
    <property type="entry name" value="Trp_syntA"/>
    <property type="match status" value="1"/>
</dbReference>
<dbReference type="RefSeq" id="WP_072912110.1">
    <property type="nucleotide sequence ID" value="NZ_FRAR01000010.1"/>
</dbReference>
<comment type="catalytic activity">
    <reaction evidence="8 9">
        <text>(1S,2R)-1-C-(indol-3-yl)glycerol 3-phosphate + L-serine = D-glyceraldehyde 3-phosphate + L-tryptophan + H2O</text>
        <dbReference type="Rhea" id="RHEA:10532"/>
        <dbReference type="ChEBI" id="CHEBI:15377"/>
        <dbReference type="ChEBI" id="CHEBI:33384"/>
        <dbReference type="ChEBI" id="CHEBI:57912"/>
        <dbReference type="ChEBI" id="CHEBI:58866"/>
        <dbReference type="ChEBI" id="CHEBI:59776"/>
        <dbReference type="EC" id="4.2.1.20"/>
    </reaction>
</comment>
<evidence type="ECO:0000256" key="4">
    <source>
        <dbReference type="ARBA" id="ARBA00022605"/>
    </source>
</evidence>
<evidence type="ECO:0000313" key="11">
    <source>
        <dbReference type="EMBL" id="SHK27738.1"/>
    </source>
</evidence>